<dbReference type="Proteomes" id="UP000036908">
    <property type="component" value="Unassembled WGS sequence"/>
</dbReference>
<dbReference type="PANTHER" id="PTHR37512">
    <property type="entry name" value="TRIFUNCTIONAL NAD BIOSYNTHESIS/REGULATOR PROTEIN NADR"/>
    <property type="match status" value="1"/>
</dbReference>
<dbReference type="OrthoDB" id="9151999at2"/>
<reference evidence="3" key="1">
    <citation type="submission" date="2014-11" db="EMBL/GenBank/DDBJ databases">
        <title>Genome sequencing of Roseivirga sp. D-25.</title>
        <authorList>
            <person name="Selvaratnam C."/>
            <person name="Thevarajoo S."/>
            <person name="Goh K.M."/>
            <person name="Eee R."/>
            <person name="Chan K.-G."/>
            <person name="Chong C.S."/>
        </authorList>
    </citation>
    <scope>NUCLEOTIDE SEQUENCE [LARGE SCALE GENOMIC DNA]</scope>
    <source>
        <strain evidence="3">D-25</strain>
    </source>
</reference>
<dbReference type="RefSeq" id="WP_053222424.1">
    <property type="nucleotide sequence ID" value="NZ_JSVA01000004.1"/>
</dbReference>
<comment type="caution">
    <text evidence="2">The sequence shown here is derived from an EMBL/GenBank/DDBJ whole genome shotgun (WGS) entry which is preliminary data.</text>
</comment>
<dbReference type="AlphaFoldDB" id="A0A0L8ANL1"/>
<dbReference type="PANTHER" id="PTHR37512:SF1">
    <property type="entry name" value="NADR_TTD14 AAA DOMAIN-CONTAINING PROTEIN"/>
    <property type="match status" value="1"/>
</dbReference>
<feature type="domain" description="NadR/Ttd14 AAA" evidence="1">
    <location>
        <begin position="3"/>
        <end position="157"/>
    </location>
</feature>
<dbReference type="PATRIC" id="fig|1566026.4.peg.2297"/>
<dbReference type="SUPFAM" id="SSF52540">
    <property type="entry name" value="P-loop containing nucleoside triphosphate hydrolases"/>
    <property type="match status" value="1"/>
</dbReference>
<dbReference type="InterPro" id="IPR038727">
    <property type="entry name" value="NadR/Ttd14_AAA_dom"/>
</dbReference>
<dbReference type="Pfam" id="PF13521">
    <property type="entry name" value="AAA_28"/>
    <property type="match status" value="1"/>
</dbReference>
<dbReference type="InterPro" id="IPR027417">
    <property type="entry name" value="P-loop_NTPase"/>
</dbReference>
<sequence>MIKVAVIGPESTGKTTLTKELAKQYNTVWVPEYARDYLNQLDRPYVQSDLLEIAKGQIESQKKMRKQARELLFCDTDLHVIKVWSEHKYGVCDPWILNQLQLQYYDLYIITDFDIPYEEDPLREHPEMRSYFFDIYRNLMKDNDKAFIIAQGDLKARIEQAKKAIGALL</sequence>
<accession>A0A0L8ANL1</accession>
<evidence type="ECO:0000313" key="3">
    <source>
        <dbReference type="Proteomes" id="UP000036908"/>
    </source>
</evidence>
<name>A0A0L8ANL1_9BACT</name>
<gene>
    <name evidence="2" type="ORF">OB69_02665</name>
</gene>
<evidence type="ECO:0000313" key="2">
    <source>
        <dbReference type="EMBL" id="KOF03929.1"/>
    </source>
</evidence>
<dbReference type="InterPro" id="IPR052735">
    <property type="entry name" value="NAD_biosynth-regulator"/>
</dbReference>
<organism evidence="2 3">
    <name type="scientific">Roseivirga seohaensis subsp. aquiponti</name>
    <dbReference type="NCBI Taxonomy" id="1566026"/>
    <lineage>
        <taxon>Bacteria</taxon>
        <taxon>Pseudomonadati</taxon>
        <taxon>Bacteroidota</taxon>
        <taxon>Cytophagia</taxon>
        <taxon>Cytophagales</taxon>
        <taxon>Roseivirgaceae</taxon>
        <taxon>Roseivirga</taxon>
    </lineage>
</organism>
<dbReference type="EMBL" id="JSVA01000004">
    <property type="protein sequence ID" value="KOF03929.1"/>
    <property type="molecule type" value="Genomic_DNA"/>
</dbReference>
<keyword evidence="3" id="KW-1185">Reference proteome</keyword>
<evidence type="ECO:0000259" key="1">
    <source>
        <dbReference type="Pfam" id="PF13521"/>
    </source>
</evidence>
<protein>
    <submittedName>
        <fullName evidence="2">ATPase</fullName>
    </submittedName>
</protein>
<proteinExistence type="predicted"/>
<dbReference type="Gene3D" id="3.40.50.300">
    <property type="entry name" value="P-loop containing nucleotide triphosphate hydrolases"/>
    <property type="match status" value="1"/>
</dbReference>